<protein>
    <submittedName>
        <fullName evidence="2">SFRICE_032777</fullName>
    </submittedName>
</protein>
<sequence>MAPVYMKLFILVVFLVGVGFCQNNTTTIAAVTPTAATTATTATGTSVSSSSSSATVATSSPTTATQSMAQNFGAFVTAVPWGIVQACKYGAKTFESFLRAIIAHKQF</sequence>
<keyword evidence="1" id="KW-0732">Signal</keyword>
<feature type="signal peptide" evidence="1">
    <location>
        <begin position="1"/>
        <end position="21"/>
    </location>
</feature>
<organism evidence="2">
    <name type="scientific">Spodoptera frugiperda</name>
    <name type="common">Fall armyworm</name>
    <dbReference type="NCBI Taxonomy" id="7108"/>
    <lineage>
        <taxon>Eukaryota</taxon>
        <taxon>Metazoa</taxon>
        <taxon>Ecdysozoa</taxon>
        <taxon>Arthropoda</taxon>
        <taxon>Hexapoda</taxon>
        <taxon>Insecta</taxon>
        <taxon>Pterygota</taxon>
        <taxon>Neoptera</taxon>
        <taxon>Endopterygota</taxon>
        <taxon>Lepidoptera</taxon>
        <taxon>Glossata</taxon>
        <taxon>Ditrysia</taxon>
        <taxon>Noctuoidea</taxon>
        <taxon>Noctuidae</taxon>
        <taxon>Amphipyrinae</taxon>
        <taxon>Spodoptera</taxon>
    </lineage>
</organism>
<feature type="chain" id="PRO_5013601382" evidence="1">
    <location>
        <begin position="22"/>
        <end position="107"/>
    </location>
</feature>
<evidence type="ECO:0000256" key="1">
    <source>
        <dbReference type="SAM" id="SignalP"/>
    </source>
</evidence>
<accession>A0A2H1X254</accession>
<reference evidence="2" key="1">
    <citation type="submission" date="2016-07" db="EMBL/GenBank/DDBJ databases">
        <authorList>
            <person name="Bretaudeau A."/>
        </authorList>
    </citation>
    <scope>NUCLEOTIDE SEQUENCE</scope>
    <source>
        <strain evidence="2">Rice</strain>
        <tissue evidence="2">Whole body</tissue>
    </source>
</reference>
<dbReference type="AlphaFoldDB" id="A0A2H1X254"/>
<proteinExistence type="predicted"/>
<evidence type="ECO:0000313" key="2">
    <source>
        <dbReference type="EMBL" id="SOQ59430.1"/>
    </source>
</evidence>
<gene>
    <name evidence="2" type="ORF">SFRICE_032777</name>
</gene>
<name>A0A2H1X254_SPOFR</name>
<dbReference type="EMBL" id="ODYU01012896">
    <property type="protein sequence ID" value="SOQ59430.1"/>
    <property type="molecule type" value="Genomic_DNA"/>
</dbReference>